<sequence>MALTLLESSKIALGRDQDLKATIMELYAKSSDLLQYMPFENITGNALTFNQEQILPTVAFRGVNEAYTEGTGQVNKVTESLAIAGGDLDVDKFLVKTGGVDQRATQEAMKIKALSLSLTKEIVKGDITVNAKSFDGLQVRLTGTQRINCGSATTSSVLTLNKLDETIDAVDEPTHLLMNKTFRRRLSAAARNSAVGGYITYDVDSFGRRVTKYNDLPILIADKDNTNAEILPFTEVTPGPGAAGCSVYALSFDDMGVLGLQSGEMDVNDLGEIDDKPVFRTRVEWYLTLAIMRPKSAARLRYILDGAATA</sequence>
<dbReference type="EMBL" id="MT143033">
    <property type="protein sequence ID" value="QJA92044.1"/>
    <property type="molecule type" value="Genomic_DNA"/>
</dbReference>
<dbReference type="NCBIfam" id="NF045672">
    <property type="entry name" value="MCP_gp7_epsi_15"/>
    <property type="match status" value="1"/>
</dbReference>
<dbReference type="AlphaFoldDB" id="A0A6M3LFE0"/>
<reference evidence="1" key="1">
    <citation type="submission" date="2020-03" db="EMBL/GenBank/DDBJ databases">
        <title>The deep terrestrial virosphere.</title>
        <authorList>
            <person name="Holmfeldt K."/>
            <person name="Nilsson E."/>
            <person name="Simone D."/>
            <person name="Lopez-Fernandez M."/>
            <person name="Wu X."/>
            <person name="de Brujin I."/>
            <person name="Lundin D."/>
            <person name="Andersson A."/>
            <person name="Bertilsson S."/>
            <person name="Dopson M."/>
        </authorList>
    </citation>
    <scope>NUCLEOTIDE SEQUENCE</scope>
    <source>
        <strain evidence="1">MM415B03200</strain>
    </source>
</reference>
<gene>
    <name evidence="1" type="ORF">MM415B03200_0004</name>
</gene>
<evidence type="ECO:0000313" key="1">
    <source>
        <dbReference type="EMBL" id="QJA92044.1"/>
    </source>
</evidence>
<accession>A0A6M3LFE0</accession>
<dbReference type="Pfam" id="PF20911">
    <property type="entry name" value="GP7"/>
    <property type="match status" value="1"/>
</dbReference>
<organism evidence="1">
    <name type="scientific">viral metagenome</name>
    <dbReference type="NCBI Taxonomy" id="1070528"/>
    <lineage>
        <taxon>unclassified sequences</taxon>
        <taxon>metagenomes</taxon>
        <taxon>organismal metagenomes</taxon>
    </lineage>
</organism>
<name>A0A6M3LFE0_9ZZZZ</name>
<protein>
    <submittedName>
        <fullName evidence="1">Putative capsid protein</fullName>
    </submittedName>
</protein>
<dbReference type="SUPFAM" id="SSF56563">
    <property type="entry name" value="Major capsid protein gp5"/>
    <property type="match status" value="1"/>
</dbReference>
<proteinExistence type="predicted"/>
<dbReference type="InterPro" id="IPR048813">
    <property type="entry name" value="GP7-like"/>
</dbReference>